<dbReference type="AlphaFoldDB" id="A0A9D7K0M5"/>
<reference evidence="2" key="1">
    <citation type="submission" date="2020-10" db="EMBL/GenBank/DDBJ databases">
        <title>Connecting structure to function with the recovery of over 1000 high-quality activated sludge metagenome-assembled genomes encoding full-length rRNA genes using long-read sequencing.</title>
        <authorList>
            <person name="Singleton C.M."/>
            <person name="Petriglieri F."/>
            <person name="Kristensen J.M."/>
            <person name="Kirkegaard R.H."/>
            <person name="Michaelsen T.Y."/>
            <person name="Andersen M.H."/>
            <person name="Karst S.M."/>
            <person name="Dueholm M.S."/>
            <person name="Nielsen P.H."/>
            <person name="Albertsen M."/>
        </authorList>
    </citation>
    <scope>NUCLEOTIDE SEQUENCE</scope>
    <source>
        <strain evidence="2">Hirt_18-Q3-R61-65_BATAC.395</strain>
    </source>
</reference>
<dbReference type="InterPro" id="IPR013132">
    <property type="entry name" value="PseI/NeuA/B-like_N"/>
</dbReference>
<evidence type="ECO:0000313" key="3">
    <source>
        <dbReference type="Proteomes" id="UP000886689"/>
    </source>
</evidence>
<dbReference type="PANTHER" id="PTHR42966">
    <property type="entry name" value="N-ACETYLNEURAMINATE SYNTHASE"/>
    <property type="match status" value="1"/>
</dbReference>
<dbReference type="EMBL" id="JADJUC010000003">
    <property type="protein sequence ID" value="MBK8523298.1"/>
    <property type="molecule type" value="Genomic_DNA"/>
</dbReference>
<dbReference type="Pfam" id="PF03102">
    <property type="entry name" value="NeuB"/>
    <property type="match status" value="1"/>
</dbReference>
<dbReference type="InterPro" id="IPR013785">
    <property type="entry name" value="Aldolase_TIM"/>
</dbReference>
<sequence length="100" mass="11248">MSDTQIIQREPQSRLLRLLFGADIIEKHITLDKDVPNAQDWKVSCDSSNFTIFINDVRTIEKARGVGPKVLGYAERQSILWARKSLTAAVDIPAGNPIER</sequence>
<dbReference type="PANTHER" id="PTHR42966:SF1">
    <property type="entry name" value="SIALIC ACID SYNTHASE"/>
    <property type="match status" value="1"/>
</dbReference>
<protein>
    <submittedName>
        <fullName evidence="2">N-acetylneuraminate synthase family protein</fullName>
    </submittedName>
</protein>
<accession>A0A9D7K0M5</accession>
<dbReference type="GO" id="GO:0047444">
    <property type="term" value="F:N-acylneuraminate-9-phosphate synthase activity"/>
    <property type="evidence" value="ECO:0007669"/>
    <property type="project" value="TreeGrafter"/>
</dbReference>
<dbReference type="InterPro" id="IPR051690">
    <property type="entry name" value="PseI-like"/>
</dbReference>
<name>A0A9D7K0M5_9PROT</name>
<dbReference type="SUPFAM" id="SSF51569">
    <property type="entry name" value="Aldolase"/>
    <property type="match status" value="1"/>
</dbReference>
<dbReference type="GO" id="GO:0016051">
    <property type="term" value="P:carbohydrate biosynthetic process"/>
    <property type="evidence" value="ECO:0007669"/>
    <property type="project" value="InterPro"/>
</dbReference>
<organism evidence="2 3">
    <name type="scientific">Candidatus Proximibacter danicus</name>
    <dbReference type="NCBI Taxonomy" id="2954365"/>
    <lineage>
        <taxon>Bacteria</taxon>
        <taxon>Pseudomonadati</taxon>
        <taxon>Pseudomonadota</taxon>
        <taxon>Betaproteobacteria</taxon>
        <taxon>Candidatus Proximibacter</taxon>
    </lineage>
</organism>
<feature type="domain" description="PseI/NeuA/B-like" evidence="1">
    <location>
        <begin position="19"/>
        <end position="67"/>
    </location>
</feature>
<evidence type="ECO:0000313" key="2">
    <source>
        <dbReference type="EMBL" id="MBK8523298.1"/>
    </source>
</evidence>
<evidence type="ECO:0000259" key="1">
    <source>
        <dbReference type="Pfam" id="PF03102"/>
    </source>
</evidence>
<dbReference type="Proteomes" id="UP000886689">
    <property type="component" value="Unassembled WGS sequence"/>
</dbReference>
<proteinExistence type="predicted"/>
<dbReference type="Gene3D" id="3.20.20.70">
    <property type="entry name" value="Aldolase class I"/>
    <property type="match status" value="1"/>
</dbReference>
<comment type="caution">
    <text evidence="2">The sequence shown here is derived from an EMBL/GenBank/DDBJ whole genome shotgun (WGS) entry which is preliminary data.</text>
</comment>
<gene>
    <name evidence="2" type="ORF">IPL58_03720</name>
</gene>